<comment type="caution">
    <text evidence="2">The sequence shown here is derived from an EMBL/GenBank/DDBJ whole genome shotgun (WGS) entry which is preliminary data.</text>
</comment>
<proteinExistence type="predicted"/>
<dbReference type="Pfam" id="PF07305">
    <property type="entry name" value="DUF1454"/>
    <property type="match status" value="1"/>
</dbReference>
<dbReference type="AlphaFoldDB" id="A0A370QF73"/>
<name>A0A370QF73_9GAMM</name>
<evidence type="ECO:0000313" key="2">
    <source>
        <dbReference type="EMBL" id="RDK86680.1"/>
    </source>
</evidence>
<protein>
    <submittedName>
        <fullName evidence="2">Uncharacterized protein DUF1454</fullName>
    </submittedName>
</protein>
<reference evidence="2 3" key="1">
    <citation type="submission" date="2018-07" db="EMBL/GenBank/DDBJ databases">
        <title>Genomic Encyclopedia of Type Strains, Phase IV (KMG-IV): sequencing the most valuable type-strain genomes for metagenomic binning, comparative biology and taxonomic classification.</title>
        <authorList>
            <person name="Goeker M."/>
        </authorList>
    </citation>
    <scope>NUCLEOTIDE SEQUENCE [LARGE SCALE GENOMIC DNA]</scope>
    <source>
        <strain evidence="2 3">DSM 103736</strain>
    </source>
</reference>
<evidence type="ECO:0000256" key="1">
    <source>
        <dbReference type="SAM" id="SignalP"/>
    </source>
</evidence>
<organism evidence="2 3">
    <name type="scientific">Enterobacillus tribolii</name>
    <dbReference type="NCBI Taxonomy" id="1487935"/>
    <lineage>
        <taxon>Bacteria</taxon>
        <taxon>Pseudomonadati</taxon>
        <taxon>Pseudomonadota</taxon>
        <taxon>Gammaproteobacteria</taxon>
        <taxon>Enterobacterales</taxon>
        <taxon>Hafniaceae</taxon>
        <taxon>Enterobacillus</taxon>
    </lineage>
</organism>
<keyword evidence="1" id="KW-0732">Signal</keyword>
<dbReference type="OrthoDB" id="6503911at2"/>
<gene>
    <name evidence="2" type="ORF">C8D90_11165</name>
</gene>
<dbReference type="EMBL" id="QRAP01000011">
    <property type="protein sequence ID" value="RDK86680.1"/>
    <property type="molecule type" value="Genomic_DNA"/>
</dbReference>
<sequence length="203" mass="21804">MMKILCAALSLMLLSVSAPAPAEESIGHDPGHTVQNEPATAPYLLPNAPTFDLTLVKFRARYNQDNPTLPIGEYRAISLSGEETSITRAAVKIDETLYSSVALEKGTGKIKSLQLTYLSPGDDDKSSRTLAVNYMAAIMREFATAMTPEQSVAKVMKLLEAGKGRRYFSVTDGALRYVVSDNGEKGVTFAVEPIKLSLSGNAG</sequence>
<dbReference type="InterPro" id="IPR009918">
    <property type="entry name" value="DUF1454"/>
</dbReference>
<dbReference type="RefSeq" id="WP_115460025.1">
    <property type="nucleotide sequence ID" value="NZ_QRAP01000011.1"/>
</dbReference>
<evidence type="ECO:0000313" key="3">
    <source>
        <dbReference type="Proteomes" id="UP000254848"/>
    </source>
</evidence>
<dbReference type="Proteomes" id="UP000254848">
    <property type="component" value="Unassembled WGS sequence"/>
</dbReference>
<feature type="chain" id="PRO_5016695215" evidence="1">
    <location>
        <begin position="23"/>
        <end position="203"/>
    </location>
</feature>
<keyword evidence="3" id="KW-1185">Reference proteome</keyword>
<feature type="signal peptide" evidence="1">
    <location>
        <begin position="1"/>
        <end position="22"/>
    </location>
</feature>
<accession>A0A370QF73</accession>